<dbReference type="PANTHER" id="PTHR43591:SF24">
    <property type="entry name" value="2-METHOXY-6-POLYPRENYL-1,4-BENZOQUINOL METHYLASE, MITOCHONDRIAL"/>
    <property type="match status" value="1"/>
</dbReference>
<reference evidence="3 4" key="1">
    <citation type="journal article" date="2024" name="Science">
        <title>Giant polyketide synthase enzymes in the biosynthesis of giant marine polyether toxins.</title>
        <authorList>
            <person name="Fallon T.R."/>
            <person name="Shende V.V."/>
            <person name="Wierzbicki I.H."/>
            <person name="Pendleton A.L."/>
            <person name="Watervoot N.F."/>
            <person name="Auber R.P."/>
            <person name="Gonzalez D.J."/>
            <person name="Wisecaver J.H."/>
            <person name="Moore B.S."/>
        </authorList>
    </citation>
    <scope>NUCLEOTIDE SEQUENCE [LARGE SCALE GENOMIC DNA]</scope>
    <source>
        <strain evidence="3 4">12B1</strain>
    </source>
</reference>
<evidence type="ECO:0000256" key="1">
    <source>
        <dbReference type="SAM" id="MobiDB-lite"/>
    </source>
</evidence>
<dbReference type="Proteomes" id="UP001515480">
    <property type="component" value="Unassembled WGS sequence"/>
</dbReference>
<protein>
    <recommendedName>
        <fullName evidence="2">Methyltransferase domain-containing protein</fullName>
    </recommendedName>
</protein>
<dbReference type="EMBL" id="JBGBPQ010000014">
    <property type="protein sequence ID" value="KAL1511191.1"/>
    <property type="molecule type" value="Genomic_DNA"/>
</dbReference>
<dbReference type="InterPro" id="IPR029063">
    <property type="entry name" value="SAM-dependent_MTases_sf"/>
</dbReference>
<evidence type="ECO:0000313" key="4">
    <source>
        <dbReference type="Proteomes" id="UP001515480"/>
    </source>
</evidence>
<proteinExistence type="predicted"/>
<comment type="caution">
    <text evidence="3">The sequence shown here is derived from an EMBL/GenBank/DDBJ whole genome shotgun (WGS) entry which is preliminary data.</text>
</comment>
<feature type="domain" description="Methyltransferase" evidence="2">
    <location>
        <begin position="80"/>
        <end position="173"/>
    </location>
</feature>
<dbReference type="SUPFAM" id="SSF53335">
    <property type="entry name" value="S-adenosyl-L-methionine-dependent methyltransferases"/>
    <property type="match status" value="1"/>
</dbReference>
<evidence type="ECO:0000313" key="3">
    <source>
        <dbReference type="EMBL" id="KAL1511191.1"/>
    </source>
</evidence>
<name>A0AB34J3Q7_PRYPA</name>
<dbReference type="GO" id="GO:0008168">
    <property type="term" value="F:methyltransferase activity"/>
    <property type="evidence" value="ECO:0007669"/>
    <property type="project" value="TreeGrafter"/>
</dbReference>
<feature type="region of interest" description="Disordered" evidence="1">
    <location>
        <begin position="293"/>
        <end position="317"/>
    </location>
</feature>
<dbReference type="AlphaFoldDB" id="A0AB34J3Q7"/>
<evidence type="ECO:0000259" key="2">
    <source>
        <dbReference type="Pfam" id="PF13649"/>
    </source>
</evidence>
<dbReference type="InterPro" id="IPR041698">
    <property type="entry name" value="Methyltransf_25"/>
</dbReference>
<sequence length="354" mass="37356">MQAAARVGARLRLLSTAAFAELEHTMWQKGATAYTNSFARVTRQATNALLDMAGVHMTPAAAAHFVEKTPLQLTGAEKRVLDVACGPAQVSDVAAQRGAGKVVGLDFSSAMLAAARPVADRHGGRVVLVEGDAAALPFDDETFDAVVIGFGLLHLPHPQLALAEAFRVLARGGKVSFSVWETPAPRTAFRMVLDAVAKHGNPHVQLPGVDGEAPLPFFHFADLATSRAALVAAGFDATSVARQVVPAHAALSHADELYQMFATATARTRATFELQSAEELRAIKAEMAKSVSHCRGTMTSDGSHRTTPWHRGPNEIPGTEETTLKLTSADATVIGGRTCFTIPMPAVVIAATKP</sequence>
<gene>
    <name evidence="3" type="ORF">AB1Y20_006006</name>
</gene>
<dbReference type="CDD" id="cd02440">
    <property type="entry name" value="AdoMet_MTases"/>
    <property type="match status" value="1"/>
</dbReference>
<dbReference type="Pfam" id="PF13649">
    <property type="entry name" value="Methyltransf_25"/>
    <property type="match status" value="1"/>
</dbReference>
<organism evidence="3 4">
    <name type="scientific">Prymnesium parvum</name>
    <name type="common">Toxic golden alga</name>
    <dbReference type="NCBI Taxonomy" id="97485"/>
    <lineage>
        <taxon>Eukaryota</taxon>
        <taxon>Haptista</taxon>
        <taxon>Haptophyta</taxon>
        <taxon>Prymnesiophyceae</taxon>
        <taxon>Prymnesiales</taxon>
        <taxon>Prymnesiaceae</taxon>
        <taxon>Prymnesium</taxon>
    </lineage>
</organism>
<dbReference type="Gene3D" id="3.40.50.150">
    <property type="entry name" value="Vaccinia Virus protein VP39"/>
    <property type="match status" value="1"/>
</dbReference>
<keyword evidence="4" id="KW-1185">Reference proteome</keyword>
<dbReference type="PANTHER" id="PTHR43591">
    <property type="entry name" value="METHYLTRANSFERASE"/>
    <property type="match status" value="1"/>
</dbReference>
<accession>A0AB34J3Q7</accession>